<keyword evidence="2 6" id="KW-0479">Metal-binding</keyword>
<proteinExistence type="inferred from homology"/>
<dbReference type="FunFam" id="3.90.180.10:FF:000067">
    <property type="entry name" value="alcohol dehydrogenase 1-like isoform X1"/>
    <property type="match status" value="1"/>
</dbReference>
<evidence type="ECO:0000313" key="9">
    <source>
        <dbReference type="Proteomes" id="UP000050741"/>
    </source>
</evidence>
<evidence type="ECO:0000256" key="2">
    <source>
        <dbReference type="ARBA" id="ARBA00022723"/>
    </source>
</evidence>
<dbReference type="InterPro" id="IPR013149">
    <property type="entry name" value="ADH-like_C"/>
</dbReference>
<protein>
    <submittedName>
        <fullName evidence="10">S-(hydroxymethyl)glutathione dehydrogenase</fullName>
    </submittedName>
</protein>
<dbReference type="GO" id="GO:0051903">
    <property type="term" value="F:S-(hydroxymethyl)glutathione dehydrogenase [NAD(P)+] activity"/>
    <property type="evidence" value="ECO:0007669"/>
    <property type="project" value="TreeGrafter"/>
</dbReference>
<evidence type="ECO:0000256" key="3">
    <source>
        <dbReference type="ARBA" id="ARBA00022833"/>
    </source>
</evidence>
<dbReference type="Gene3D" id="3.40.50.720">
    <property type="entry name" value="NAD(P)-binding Rossmann-like Domain"/>
    <property type="match status" value="2"/>
</dbReference>
<dbReference type="GO" id="GO:0008270">
    <property type="term" value="F:zinc ion binding"/>
    <property type="evidence" value="ECO:0007669"/>
    <property type="project" value="InterPro"/>
</dbReference>
<dbReference type="PANTHER" id="PTHR43880">
    <property type="entry name" value="ALCOHOL DEHYDROGENASE"/>
    <property type="match status" value="1"/>
</dbReference>
<feature type="domain" description="Alcohol dehydrogenase-like C-terminal" evidence="7">
    <location>
        <begin position="264"/>
        <end position="404"/>
    </location>
</feature>
<keyword evidence="4" id="KW-0560">Oxidoreductase</keyword>
<dbReference type="InterPro" id="IPR036291">
    <property type="entry name" value="NAD(P)-bd_dom_sf"/>
</dbReference>
<dbReference type="Gene3D" id="3.90.180.10">
    <property type="entry name" value="Medium-chain alcohol dehydrogenases, catalytic domain"/>
    <property type="match status" value="1"/>
</dbReference>
<dbReference type="InterPro" id="IPR011032">
    <property type="entry name" value="GroES-like_sf"/>
</dbReference>
<reference evidence="10" key="3">
    <citation type="submission" date="2016-06" db="UniProtKB">
        <authorList>
            <consortium name="WormBaseParasite"/>
        </authorList>
    </citation>
    <scope>IDENTIFICATION</scope>
</reference>
<feature type="domain" description="Alcohol dehydrogenase-like N-terminal" evidence="8">
    <location>
        <begin position="32"/>
        <end position="121"/>
    </location>
</feature>
<dbReference type="SUPFAM" id="SSF50129">
    <property type="entry name" value="GroES-like"/>
    <property type="match status" value="1"/>
</dbReference>
<evidence type="ECO:0000259" key="8">
    <source>
        <dbReference type="Pfam" id="PF08240"/>
    </source>
</evidence>
<dbReference type="GO" id="GO:0005829">
    <property type="term" value="C:cytosol"/>
    <property type="evidence" value="ECO:0007669"/>
    <property type="project" value="TreeGrafter"/>
</dbReference>
<dbReference type="AlphaFoldDB" id="A0A183BVW5"/>
<name>A0A183BVW5_GLOPA</name>
<dbReference type="WBParaSite" id="GPLIN_000475300">
    <property type="protein sequence ID" value="GPLIN_000475300"/>
    <property type="gene ID" value="GPLIN_000475300"/>
</dbReference>
<dbReference type="Pfam" id="PF00107">
    <property type="entry name" value="ADH_zinc_N"/>
    <property type="match status" value="1"/>
</dbReference>
<dbReference type="FunFam" id="3.40.50.720:FF:000003">
    <property type="entry name" value="S-(hydroxymethyl)glutathione dehydrogenase"/>
    <property type="match status" value="1"/>
</dbReference>
<dbReference type="PANTHER" id="PTHR43880:SF12">
    <property type="entry name" value="ALCOHOL DEHYDROGENASE CLASS-3"/>
    <property type="match status" value="1"/>
</dbReference>
<keyword evidence="5" id="KW-0520">NAD</keyword>
<evidence type="ECO:0000256" key="1">
    <source>
        <dbReference type="ARBA" id="ARBA00001947"/>
    </source>
</evidence>
<dbReference type="InterPro" id="IPR013154">
    <property type="entry name" value="ADH-like_N"/>
</dbReference>
<reference evidence="9" key="1">
    <citation type="submission" date="2013-12" db="EMBL/GenBank/DDBJ databases">
        <authorList>
            <person name="Aslett M."/>
        </authorList>
    </citation>
    <scope>NUCLEOTIDE SEQUENCE [LARGE SCALE GENOMIC DNA]</scope>
    <source>
        <strain evidence="9">Lindley</strain>
    </source>
</reference>
<evidence type="ECO:0000256" key="5">
    <source>
        <dbReference type="ARBA" id="ARBA00023027"/>
    </source>
</evidence>
<dbReference type="SUPFAM" id="SSF51735">
    <property type="entry name" value="NAD(P)-binding Rossmann-fold domains"/>
    <property type="match status" value="2"/>
</dbReference>
<sequence>MTEGKVITCKAAVAWKPNEPLRIEEVEVAPPKILFTSLCHTDLLTLSGKDPESTFPIILGHEGAGEVESVGEGVRSVKAGDHVIPCFVPQCRECEYCKNPKTNLCQKIRETQTKGLMPDGTSRFTCRGQQLAHFMGCSTFSEFTVCAEISVSKIDSSAPLDKACLLGCGISTGYGAVLTTCHVEPGSTVAVWGLGAVGLAVVMGAKKAGASKIVGIDMEPANKEFGATDFACLLGCGISTGYGAVLTTCHVEPGSTVAVWGLGAVGLAVVMGAKKAGASKIVGIDMEPAKFDDAKKFGATDFVNPKDIPEGQPLQEFLAEKFDGGFDYTFELPPGSTLFLARDLILLSVRRRQARQALEAAHKGWGVSCIIGVAGRGDEISTRPFQLVTGRTWKGTSFGGWKSRDQIPLLVDDYLKGELKLDDFVTHKFDFDDVNRSIDCMKKGEG</sequence>
<evidence type="ECO:0000259" key="7">
    <source>
        <dbReference type="Pfam" id="PF00107"/>
    </source>
</evidence>
<evidence type="ECO:0000256" key="6">
    <source>
        <dbReference type="RuleBase" id="RU361277"/>
    </source>
</evidence>
<evidence type="ECO:0000256" key="4">
    <source>
        <dbReference type="ARBA" id="ARBA00023002"/>
    </source>
</evidence>
<dbReference type="PROSITE" id="PS00059">
    <property type="entry name" value="ADH_ZINC"/>
    <property type="match status" value="1"/>
</dbReference>
<comment type="cofactor">
    <cofactor evidence="1 6">
        <name>Zn(2+)</name>
        <dbReference type="ChEBI" id="CHEBI:29105"/>
    </cofactor>
</comment>
<reference evidence="9" key="2">
    <citation type="submission" date="2014-05" db="EMBL/GenBank/DDBJ databases">
        <title>The genome and life-stage specific transcriptomes of Globodera pallida elucidate key aspects of plant parasitism by a cyst nematode.</title>
        <authorList>
            <person name="Cotton J.A."/>
            <person name="Lilley C.J."/>
            <person name="Jones L.M."/>
            <person name="Kikuchi T."/>
            <person name="Reid A.J."/>
            <person name="Thorpe P."/>
            <person name="Tsai I.J."/>
            <person name="Beasley H."/>
            <person name="Blok V."/>
            <person name="Cock P.J.A."/>
            <person name="Van den Akker S.E."/>
            <person name="Holroyd N."/>
            <person name="Hunt M."/>
            <person name="Mantelin S."/>
            <person name="Naghra H."/>
            <person name="Pain A."/>
            <person name="Palomares-Rius J.E."/>
            <person name="Zarowiecki M."/>
            <person name="Berriman M."/>
            <person name="Jones J.T."/>
            <person name="Urwin P.E."/>
        </authorList>
    </citation>
    <scope>NUCLEOTIDE SEQUENCE [LARGE SCALE GENOMIC DNA]</scope>
    <source>
        <strain evidence="9">Lindley</strain>
    </source>
</reference>
<organism evidence="9 10">
    <name type="scientific">Globodera pallida</name>
    <name type="common">Potato cyst nematode worm</name>
    <name type="synonym">Heterodera pallida</name>
    <dbReference type="NCBI Taxonomy" id="36090"/>
    <lineage>
        <taxon>Eukaryota</taxon>
        <taxon>Metazoa</taxon>
        <taxon>Ecdysozoa</taxon>
        <taxon>Nematoda</taxon>
        <taxon>Chromadorea</taxon>
        <taxon>Rhabditida</taxon>
        <taxon>Tylenchina</taxon>
        <taxon>Tylenchomorpha</taxon>
        <taxon>Tylenchoidea</taxon>
        <taxon>Heteroderidae</taxon>
        <taxon>Heteroderinae</taxon>
        <taxon>Globodera</taxon>
    </lineage>
</organism>
<keyword evidence="9" id="KW-1185">Reference proteome</keyword>
<accession>A0A183BVW5</accession>
<dbReference type="Proteomes" id="UP000050741">
    <property type="component" value="Unassembled WGS sequence"/>
</dbReference>
<keyword evidence="3 6" id="KW-0862">Zinc</keyword>
<dbReference type="InterPro" id="IPR002328">
    <property type="entry name" value="ADH_Zn_CS"/>
</dbReference>
<evidence type="ECO:0000313" key="10">
    <source>
        <dbReference type="WBParaSite" id="GPLIN_000475300"/>
    </source>
</evidence>
<dbReference type="GO" id="GO:0046294">
    <property type="term" value="P:formaldehyde catabolic process"/>
    <property type="evidence" value="ECO:0007669"/>
    <property type="project" value="TreeGrafter"/>
</dbReference>
<dbReference type="Pfam" id="PF08240">
    <property type="entry name" value="ADH_N"/>
    <property type="match status" value="1"/>
</dbReference>
<comment type="similarity">
    <text evidence="6">Belongs to the zinc-containing alcohol dehydrogenase family.</text>
</comment>